<protein>
    <submittedName>
        <fullName evidence="2">Uncharacterized protein</fullName>
    </submittedName>
</protein>
<proteinExistence type="predicted"/>
<evidence type="ECO:0000313" key="2">
    <source>
        <dbReference type="EMBL" id="KAK8884368.1"/>
    </source>
</evidence>
<dbReference type="EMBL" id="JAPFFF010000008">
    <property type="protein sequence ID" value="KAK8884368.1"/>
    <property type="molecule type" value="Genomic_DNA"/>
</dbReference>
<organism evidence="2 3">
    <name type="scientific">Tritrichomonas musculus</name>
    <dbReference type="NCBI Taxonomy" id="1915356"/>
    <lineage>
        <taxon>Eukaryota</taxon>
        <taxon>Metamonada</taxon>
        <taxon>Parabasalia</taxon>
        <taxon>Tritrichomonadida</taxon>
        <taxon>Tritrichomonadidae</taxon>
        <taxon>Tritrichomonas</taxon>
    </lineage>
</organism>
<dbReference type="Proteomes" id="UP001470230">
    <property type="component" value="Unassembled WGS sequence"/>
</dbReference>
<name>A0ABR2K0G4_9EUKA</name>
<evidence type="ECO:0000256" key="1">
    <source>
        <dbReference type="SAM" id="MobiDB-lite"/>
    </source>
</evidence>
<keyword evidence="3" id="KW-1185">Reference proteome</keyword>
<feature type="region of interest" description="Disordered" evidence="1">
    <location>
        <begin position="78"/>
        <end position="104"/>
    </location>
</feature>
<gene>
    <name evidence="2" type="ORF">M9Y10_043478</name>
</gene>
<evidence type="ECO:0000313" key="3">
    <source>
        <dbReference type="Proteomes" id="UP001470230"/>
    </source>
</evidence>
<reference evidence="2 3" key="1">
    <citation type="submission" date="2024-04" db="EMBL/GenBank/DDBJ databases">
        <title>Tritrichomonas musculus Genome.</title>
        <authorList>
            <person name="Alves-Ferreira E."/>
            <person name="Grigg M."/>
            <person name="Lorenzi H."/>
            <person name="Galac M."/>
        </authorList>
    </citation>
    <scope>NUCLEOTIDE SEQUENCE [LARGE SCALE GENOMIC DNA]</scope>
    <source>
        <strain evidence="2 3">EAF2021</strain>
    </source>
</reference>
<comment type="caution">
    <text evidence="2">The sequence shown here is derived from an EMBL/GenBank/DDBJ whole genome shotgun (WGS) entry which is preliminary data.</text>
</comment>
<accession>A0ABR2K0G4</accession>
<sequence length="238" mass="26887">MKGATEYRDAYCWFFGGREQSPDNFEEMIKQKIAGTYKEDDWAGMGGGGGGGGIGSGSFGSSFSEKSVPKFRFEIEAEEKGKITPTPKRIYGTNTPPPSSRKSIIEVKKEAKKQEIADKNYKYDGSRRSHFLNYGMGNVHPPNDDLFMTTYNIRADTGVNPHTVMKSRIRPYILSEYAKPKPVTCVKVHTPEFFASPKEMTKEEQLQMDGPFWVCWPSSKPFPKEYAQLESIVRPKPQ</sequence>